<dbReference type="AlphaFoldDB" id="A0A1E7KLQ1"/>
<feature type="chain" id="PRO_5009196675" description="C4-dicarboxylate ABC transporter substrate-binding protein" evidence="2">
    <location>
        <begin position="33"/>
        <end position="345"/>
    </location>
</feature>
<accession>A0A1E7KLQ1</accession>
<dbReference type="InterPro" id="IPR038404">
    <property type="entry name" value="TRAP_DctP_sf"/>
</dbReference>
<dbReference type="EMBL" id="LJGW01000692">
    <property type="protein sequence ID" value="OEV04836.1"/>
    <property type="molecule type" value="Genomic_DNA"/>
</dbReference>
<protein>
    <recommendedName>
        <fullName evidence="5">C4-dicarboxylate ABC transporter substrate-binding protein</fullName>
    </recommendedName>
</protein>
<dbReference type="PATRIC" id="fig|518642.10.peg.104"/>
<dbReference type="Pfam" id="PF03480">
    <property type="entry name" value="DctP"/>
    <property type="match status" value="1"/>
</dbReference>
<dbReference type="RefSeq" id="WP_070020518.1">
    <property type="nucleotide sequence ID" value="NZ_LJGW01000692.1"/>
</dbReference>
<feature type="signal peptide" evidence="2">
    <location>
        <begin position="1"/>
        <end position="32"/>
    </location>
</feature>
<dbReference type="Proteomes" id="UP000176005">
    <property type="component" value="Unassembled WGS sequence"/>
</dbReference>
<dbReference type="PANTHER" id="PTHR33376">
    <property type="match status" value="1"/>
</dbReference>
<dbReference type="GO" id="GO:0055085">
    <property type="term" value="P:transmembrane transport"/>
    <property type="evidence" value="ECO:0007669"/>
    <property type="project" value="InterPro"/>
</dbReference>
<organism evidence="3 4">
    <name type="scientific">Streptomyces nanshensis</name>
    <dbReference type="NCBI Taxonomy" id="518642"/>
    <lineage>
        <taxon>Bacteria</taxon>
        <taxon>Bacillati</taxon>
        <taxon>Actinomycetota</taxon>
        <taxon>Actinomycetes</taxon>
        <taxon>Kitasatosporales</taxon>
        <taxon>Streptomycetaceae</taxon>
        <taxon>Streptomyces</taxon>
    </lineage>
</organism>
<reference evidence="3 4" key="1">
    <citation type="journal article" date="2016" name="Front. Microbiol.">
        <title>Comparative Genomics Analysis of Streptomyces Species Reveals Their Adaptation to the Marine Environment and Their Diversity at the Genomic Level.</title>
        <authorList>
            <person name="Tian X."/>
            <person name="Zhang Z."/>
            <person name="Yang T."/>
            <person name="Chen M."/>
            <person name="Li J."/>
            <person name="Chen F."/>
            <person name="Yang J."/>
            <person name="Li W."/>
            <person name="Zhang B."/>
            <person name="Zhang Z."/>
            <person name="Wu J."/>
            <person name="Zhang C."/>
            <person name="Long L."/>
            <person name="Xiao J."/>
        </authorList>
    </citation>
    <scope>NUCLEOTIDE SEQUENCE [LARGE SCALE GENOMIC DNA]</scope>
    <source>
        <strain evidence="3 4">SCSIO 10429</strain>
    </source>
</reference>
<gene>
    <name evidence="3" type="ORF">AN218_31920</name>
</gene>
<name>A0A1E7KLQ1_9ACTN</name>
<comment type="caution">
    <text evidence="3">The sequence shown here is derived from an EMBL/GenBank/DDBJ whole genome shotgun (WGS) entry which is preliminary data.</text>
</comment>
<evidence type="ECO:0000313" key="3">
    <source>
        <dbReference type="EMBL" id="OEV04836.1"/>
    </source>
</evidence>
<dbReference type="PROSITE" id="PS51257">
    <property type="entry name" value="PROKAR_LIPOPROTEIN"/>
    <property type="match status" value="1"/>
</dbReference>
<dbReference type="PROSITE" id="PS51318">
    <property type="entry name" value="TAT"/>
    <property type="match status" value="1"/>
</dbReference>
<evidence type="ECO:0000256" key="1">
    <source>
        <dbReference type="ARBA" id="ARBA00022729"/>
    </source>
</evidence>
<dbReference type="PANTHER" id="PTHR33376:SF15">
    <property type="entry name" value="BLL6794 PROTEIN"/>
    <property type="match status" value="1"/>
</dbReference>
<dbReference type="CDD" id="cd13603">
    <property type="entry name" value="PBP2_TRAP_Siap_TeaA_like"/>
    <property type="match status" value="1"/>
</dbReference>
<dbReference type="NCBIfam" id="NF037995">
    <property type="entry name" value="TRAP_S1"/>
    <property type="match status" value="1"/>
</dbReference>
<proteinExistence type="predicted"/>
<evidence type="ECO:0000256" key="2">
    <source>
        <dbReference type="SAM" id="SignalP"/>
    </source>
</evidence>
<keyword evidence="4" id="KW-1185">Reference proteome</keyword>
<sequence length="345" mass="36962">MNTRAIGRRGFLSAAGLGLGLAAAGASGCAPASAKAGRKPRIATYLPPSYDDLYPGIEMFTKAAAERSGGRLTLDMYDSGALLGAEQLLPGLLSGVADVIFQTSSYVSSTYPVLGAMELPFVTDDYARLRRAIEPGRAQYDLINEKLAPQGVRILGGMPTTFEYLWTVDKPIRRPEDVRGLRLRVAGEIEGETVKALGGAPVTMGSAEVYQALEKHTIDGLVSYIGTVVSRDLQKIVKYGTAGHFGAYTVDAYCRSDWYAGQPPAVRRALDAAGRTLYRKGTAHMVSVHTKDYLPKVEDAGVRLITPDGAELDAFRKALAPVRAHWRGRVGAGTAERAVESIRTA</sequence>
<evidence type="ECO:0008006" key="5">
    <source>
        <dbReference type="Google" id="ProtNLM"/>
    </source>
</evidence>
<dbReference type="InterPro" id="IPR006311">
    <property type="entry name" value="TAT_signal"/>
</dbReference>
<evidence type="ECO:0000313" key="4">
    <source>
        <dbReference type="Proteomes" id="UP000176005"/>
    </source>
</evidence>
<dbReference type="Gene3D" id="3.40.190.170">
    <property type="entry name" value="Bacterial extracellular solute-binding protein, family 7"/>
    <property type="match status" value="1"/>
</dbReference>
<keyword evidence="1 2" id="KW-0732">Signal</keyword>
<dbReference type="InterPro" id="IPR018389">
    <property type="entry name" value="DctP_fam"/>
</dbReference>